<gene>
    <name evidence="6" type="ORF">MOPEL_001_00750</name>
</gene>
<dbReference type="Proteomes" id="UP000004367">
    <property type="component" value="Unassembled WGS sequence"/>
</dbReference>
<dbReference type="AlphaFoldDB" id="H5UMJ8"/>
<evidence type="ECO:0000313" key="6">
    <source>
        <dbReference type="EMBL" id="GAB46956.1"/>
    </source>
</evidence>
<feature type="compositionally biased region" description="Low complexity" evidence="3">
    <location>
        <begin position="504"/>
        <end position="534"/>
    </location>
</feature>
<dbReference type="STRING" id="1089455.MOPEL_001_00750"/>
<comment type="caution">
    <text evidence="6">The sequence shown here is derived from an EMBL/GenBank/DDBJ whole genome shotgun (WGS) entry which is preliminary data.</text>
</comment>
<evidence type="ECO:0000313" key="7">
    <source>
        <dbReference type="Proteomes" id="UP000004367"/>
    </source>
</evidence>
<dbReference type="RefSeq" id="WP_009760517.1">
    <property type="nucleotide sequence ID" value="NZ_BAFE01000001.1"/>
</dbReference>
<dbReference type="InterPro" id="IPR028098">
    <property type="entry name" value="Glyco_trans_4-like_N"/>
</dbReference>
<keyword evidence="2 6" id="KW-0808">Transferase</keyword>
<keyword evidence="7" id="KW-1185">Reference proteome</keyword>
<feature type="region of interest" description="Disordered" evidence="3">
    <location>
        <begin position="493"/>
        <end position="542"/>
    </location>
</feature>
<feature type="domain" description="Glycosyltransferase subfamily 4-like N-terminal" evidence="5">
    <location>
        <begin position="16"/>
        <end position="216"/>
    </location>
</feature>
<dbReference type="eggNOG" id="COG0438">
    <property type="taxonomic scope" value="Bacteria"/>
</dbReference>
<sequence>MGLRVAVLSYRSKPHVGGQGVYVRHLTRALVQAGHEVTVFSGQPYPELDPGVRLEKVPSLDLYREPDPFRMPRLNEYRDAIDVLEVAGMMTAAFPEPLTFSLRAARALRGRTGEFDVVHDNQCLGYGLLDIARHAPLVTTIHHPITRDRTTDLAGAAGWRRVSLSRWYSFLTMQKRVARTQRHVLTVSTSSARDIATDFGVDPARIDVVPLGVETDVFTPDAHDGPRVPGRLVTMASADVPLKGVDVLLHALARRREQHPCAPLELVLVSRPTPGGRTETLVRGLGLTDVVTVRGGLTDAELAALVASAQVACVPSRYEGFSLPTVEAMACGTPLVVSDAGAIGEVVGHDGTGGAPGALVVPPGDVDALAGALGRLLDDPDLRERLGRGGRDRALADYAWPTVAARTAEVYRRAIEDAAACSAGSPARRRHENGVEATEAARVPCSPATTARDALRDRIESVLMALPAPSPARRAACAALAVGALVLDSPISRRARRPPRRRSLPCSPLTSAASASAPATVGSTSAAAPAATPSRCTVAART</sequence>
<dbReference type="Gene3D" id="3.40.50.2000">
    <property type="entry name" value="Glycogen Phosphorylase B"/>
    <property type="match status" value="2"/>
</dbReference>
<evidence type="ECO:0000256" key="1">
    <source>
        <dbReference type="ARBA" id="ARBA00022676"/>
    </source>
</evidence>
<protein>
    <submittedName>
        <fullName evidence="6">Putative glycosyltransferase</fullName>
    </submittedName>
</protein>
<dbReference type="CDD" id="cd03801">
    <property type="entry name" value="GT4_PimA-like"/>
    <property type="match status" value="1"/>
</dbReference>
<evidence type="ECO:0000259" key="5">
    <source>
        <dbReference type="Pfam" id="PF13439"/>
    </source>
</evidence>
<dbReference type="SUPFAM" id="SSF53756">
    <property type="entry name" value="UDP-Glycosyltransferase/glycogen phosphorylase"/>
    <property type="match status" value="1"/>
</dbReference>
<evidence type="ECO:0000256" key="3">
    <source>
        <dbReference type="SAM" id="MobiDB-lite"/>
    </source>
</evidence>
<name>H5UMJ8_9MICO</name>
<evidence type="ECO:0000256" key="2">
    <source>
        <dbReference type="ARBA" id="ARBA00022679"/>
    </source>
</evidence>
<organism evidence="6 7">
    <name type="scientific">Mobilicoccus pelagius NBRC 104925</name>
    <dbReference type="NCBI Taxonomy" id="1089455"/>
    <lineage>
        <taxon>Bacteria</taxon>
        <taxon>Bacillati</taxon>
        <taxon>Actinomycetota</taxon>
        <taxon>Actinomycetes</taxon>
        <taxon>Micrococcales</taxon>
        <taxon>Dermatophilaceae</taxon>
        <taxon>Mobilicoccus</taxon>
    </lineage>
</organism>
<dbReference type="EMBL" id="BAFE01000001">
    <property type="protein sequence ID" value="GAB46956.1"/>
    <property type="molecule type" value="Genomic_DNA"/>
</dbReference>
<reference evidence="6 7" key="1">
    <citation type="submission" date="2012-02" db="EMBL/GenBank/DDBJ databases">
        <title>Whole genome shotgun sequence of Mobilicoccus pelagius NBRC 104925.</title>
        <authorList>
            <person name="Yoshida Y."/>
            <person name="Hosoyama A."/>
            <person name="Tsuchikane K."/>
            <person name="Katsumata H."/>
            <person name="Yamazaki S."/>
            <person name="Fujita N."/>
        </authorList>
    </citation>
    <scope>NUCLEOTIDE SEQUENCE [LARGE SCALE GENOMIC DNA]</scope>
    <source>
        <strain evidence="6 7">NBRC 104925</strain>
    </source>
</reference>
<dbReference type="Pfam" id="PF00534">
    <property type="entry name" value="Glycos_transf_1"/>
    <property type="match status" value="1"/>
</dbReference>
<feature type="domain" description="Glycosyl transferase family 1" evidence="4">
    <location>
        <begin position="232"/>
        <end position="392"/>
    </location>
</feature>
<proteinExistence type="predicted"/>
<dbReference type="InterPro" id="IPR001296">
    <property type="entry name" value="Glyco_trans_1"/>
</dbReference>
<evidence type="ECO:0000259" key="4">
    <source>
        <dbReference type="Pfam" id="PF00534"/>
    </source>
</evidence>
<feature type="compositionally biased region" description="Basic residues" evidence="3">
    <location>
        <begin position="493"/>
        <end position="503"/>
    </location>
</feature>
<dbReference type="PANTHER" id="PTHR46401">
    <property type="entry name" value="GLYCOSYLTRANSFERASE WBBK-RELATED"/>
    <property type="match status" value="1"/>
</dbReference>
<accession>H5UMJ8</accession>
<dbReference type="GO" id="GO:0016757">
    <property type="term" value="F:glycosyltransferase activity"/>
    <property type="evidence" value="ECO:0007669"/>
    <property type="project" value="UniProtKB-KW"/>
</dbReference>
<dbReference type="Pfam" id="PF13439">
    <property type="entry name" value="Glyco_transf_4"/>
    <property type="match status" value="1"/>
</dbReference>
<dbReference type="PANTHER" id="PTHR46401:SF2">
    <property type="entry name" value="GLYCOSYLTRANSFERASE WBBK-RELATED"/>
    <property type="match status" value="1"/>
</dbReference>
<keyword evidence="1" id="KW-0328">Glycosyltransferase</keyword>
<dbReference type="GO" id="GO:0009103">
    <property type="term" value="P:lipopolysaccharide biosynthetic process"/>
    <property type="evidence" value="ECO:0007669"/>
    <property type="project" value="TreeGrafter"/>
</dbReference>